<dbReference type="EMBL" id="JBBXMP010001316">
    <property type="protein sequence ID" value="KAL0056568.1"/>
    <property type="molecule type" value="Genomic_DNA"/>
</dbReference>
<feature type="compositionally biased region" description="Basic and acidic residues" evidence="1">
    <location>
        <begin position="1"/>
        <end position="21"/>
    </location>
</feature>
<dbReference type="Proteomes" id="UP001437256">
    <property type="component" value="Unassembled WGS sequence"/>
</dbReference>
<proteinExistence type="predicted"/>
<keyword evidence="3" id="KW-1185">Reference proteome</keyword>
<name>A0ABR2Z707_9AGAR</name>
<protein>
    <submittedName>
        <fullName evidence="2">Uncharacterized protein</fullName>
    </submittedName>
</protein>
<feature type="compositionally biased region" description="Polar residues" evidence="1">
    <location>
        <begin position="78"/>
        <end position="92"/>
    </location>
</feature>
<reference evidence="2 3" key="1">
    <citation type="submission" date="2024-05" db="EMBL/GenBank/DDBJ databases">
        <title>A draft genome resource for the thread blight pathogen Marasmius tenuissimus strain MS-2.</title>
        <authorList>
            <person name="Yulfo-Soto G.E."/>
            <person name="Baruah I.K."/>
            <person name="Amoako-Attah I."/>
            <person name="Bukari Y."/>
            <person name="Meinhardt L.W."/>
            <person name="Bailey B.A."/>
            <person name="Cohen S.P."/>
        </authorList>
    </citation>
    <scope>NUCLEOTIDE SEQUENCE [LARGE SCALE GENOMIC DNA]</scope>
    <source>
        <strain evidence="2 3">MS-2</strain>
    </source>
</reference>
<comment type="caution">
    <text evidence="2">The sequence shown here is derived from an EMBL/GenBank/DDBJ whole genome shotgun (WGS) entry which is preliminary data.</text>
</comment>
<feature type="region of interest" description="Disordered" evidence="1">
    <location>
        <begin position="78"/>
        <end position="97"/>
    </location>
</feature>
<sequence length="121" mass="13445">AEVDAEVKEGEDLDAQLKTEGSEELDLSSDAEFGRETNTNEELDADLNQGIEAEAEGNEDLNDSVEFGLYNEFESDVNTSDDQLQRGHQNRGQWKGRTKSLQQLFRRGVYLRASTASTDVG</sequence>
<gene>
    <name evidence="2" type="ORF">AAF712_016827</name>
</gene>
<evidence type="ECO:0000256" key="1">
    <source>
        <dbReference type="SAM" id="MobiDB-lite"/>
    </source>
</evidence>
<accession>A0ABR2Z707</accession>
<organism evidence="2 3">
    <name type="scientific">Marasmius tenuissimus</name>
    <dbReference type="NCBI Taxonomy" id="585030"/>
    <lineage>
        <taxon>Eukaryota</taxon>
        <taxon>Fungi</taxon>
        <taxon>Dikarya</taxon>
        <taxon>Basidiomycota</taxon>
        <taxon>Agaricomycotina</taxon>
        <taxon>Agaricomycetes</taxon>
        <taxon>Agaricomycetidae</taxon>
        <taxon>Agaricales</taxon>
        <taxon>Marasmiineae</taxon>
        <taxon>Marasmiaceae</taxon>
        <taxon>Marasmius</taxon>
    </lineage>
</organism>
<evidence type="ECO:0000313" key="3">
    <source>
        <dbReference type="Proteomes" id="UP001437256"/>
    </source>
</evidence>
<evidence type="ECO:0000313" key="2">
    <source>
        <dbReference type="EMBL" id="KAL0056568.1"/>
    </source>
</evidence>
<feature type="non-terminal residue" evidence="2">
    <location>
        <position position="1"/>
    </location>
</feature>
<feature type="region of interest" description="Disordered" evidence="1">
    <location>
        <begin position="1"/>
        <end position="43"/>
    </location>
</feature>